<evidence type="ECO:0000259" key="2">
    <source>
        <dbReference type="Pfam" id="PF25362"/>
    </source>
</evidence>
<evidence type="ECO:0000313" key="3">
    <source>
        <dbReference type="EMBL" id="GAA4727360.1"/>
    </source>
</evidence>
<dbReference type="Proteomes" id="UP001500956">
    <property type="component" value="Unassembled WGS sequence"/>
</dbReference>
<dbReference type="InterPro" id="IPR057446">
    <property type="entry name" value="PH_bac"/>
</dbReference>
<reference evidence="4" key="1">
    <citation type="journal article" date="2019" name="Int. J. Syst. Evol. Microbiol.">
        <title>The Global Catalogue of Microorganisms (GCM) 10K type strain sequencing project: providing services to taxonomists for standard genome sequencing and annotation.</title>
        <authorList>
            <consortium name="The Broad Institute Genomics Platform"/>
            <consortium name="The Broad Institute Genome Sequencing Center for Infectious Disease"/>
            <person name="Wu L."/>
            <person name="Ma J."/>
        </authorList>
    </citation>
    <scope>NUCLEOTIDE SEQUENCE [LARGE SCALE GENOMIC DNA]</scope>
    <source>
        <strain evidence="4">JCM 18063</strain>
    </source>
</reference>
<evidence type="ECO:0000313" key="4">
    <source>
        <dbReference type="Proteomes" id="UP001500956"/>
    </source>
</evidence>
<keyword evidence="1" id="KW-0812">Transmembrane</keyword>
<proteinExistence type="predicted"/>
<comment type="caution">
    <text evidence="3">The sequence shown here is derived from an EMBL/GenBank/DDBJ whole genome shotgun (WGS) entry which is preliminary data.</text>
</comment>
<feature type="domain" description="PH" evidence="2">
    <location>
        <begin position="42"/>
        <end position="168"/>
    </location>
</feature>
<keyword evidence="4" id="KW-1185">Reference proteome</keyword>
<gene>
    <name evidence="3" type="ORF">GCM10023216_17920</name>
</gene>
<sequence length="187" mass="19296">MNLPLPVAVGIWIVVGVALLLLVLWGRRRLATRSRDVVPVPPAVPVEDGALGESLLGPLEATYVSTTASGDWLARIGAHSLGDRARAEVTVYRGGVVVDRDGTAAVLVPATCLRGVGTAPGMAGKFVGRDGLVVLTWEIPTDGAVDAVTVDTGLRLRHQADNARLLTAAGALITPSSPSTPSAKDPQ</sequence>
<keyword evidence="1" id="KW-0472">Membrane</keyword>
<dbReference type="RefSeq" id="WP_172149688.1">
    <property type="nucleotide sequence ID" value="NZ_BAABID010000008.1"/>
</dbReference>
<organism evidence="3 4">
    <name type="scientific">Isoptericola chiayiensis</name>
    <dbReference type="NCBI Taxonomy" id="579446"/>
    <lineage>
        <taxon>Bacteria</taxon>
        <taxon>Bacillati</taxon>
        <taxon>Actinomycetota</taxon>
        <taxon>Actinomycetes</taxon>
        <taxon>Micrococcales</taxon>
        <taxon>Promicromonosporaceae</taxon>
        <taxon>Isoptericola</taxon>
    </lineage>
</organism>
<evidence type="ECO:0000256" key="1">
    <source>
        <dbReference type="SAM" id="Phobius"/>
    </source>
</evidence>
<dbReference type="Pfam" id="PF25362">
    <property type="entry name" value="bPH_11"/>
    <property type="match status" value="1"/>
</dbReference>
<feature type="transmembrane region" description="Helical" evidence="1">
    <location>
        <begin position="6"/>
        <end position="25"/>
    </location>
</feature>
<dbReference type="EMBL" id="BAABID010000008">
    <property type="protein sequence ID" value="GAA4727360.1"/>
    <property type="molecule type" value="Genomic_DNA"/>
</dbReference>
<accession>A0ABP8YH89</accession>
<name>A0ABP8YH89_9MICO</name>
<protein>
    <recommendedName>
        <fullName evidence="2">PH domain-containing protein</fullName>
    </recommendedName>
</protein>
<keyword evidence="1" id="KW-1133">Transmembrane helix</keyword>